<gene>
    <name evidence="1" type="ORF">PODLI_1B037851</name>
</gene>
<keyword evidence="2" id="KW-1185">Reference proteome</keyword>
<evidence type="ECO:0000313" key="2">
    <source>
        <dbReference type="Proteomes" id="UP001178461"/>
    </source>
</evidence>
<dbReference type="AlphaFoldDB" id="A0AA35KZD5"/>
<feature type="non-terminal residue" evidence="1">
    <location>
        <position position="1"/>
    </location>
</feature>
<organism evidence="1 2">
    <name type="scientific">Podarcis lilfordi</name>
    <name type="common">Lilford's wall lizard</name>
    <dbReference type="NCBI Taxonomy" id="74358"/>
    <lineage>
        <taxon>Eukaryota</taxon>
        <taxon>Metazoa</taxon>
        <taxon>Chordata</taxon>
        <taxon>Craniata</taxon>
        <taxon>Vertebrata</taxon>
        <taxon>Euteleostomi</taxon>
        <taxon>Lepidosauria</taxon>
        <taxon>Squamata</taxon>
        <taxon>Bifurcata</taxon>
        <taxon>Unidentata</taxon>
        <taxon>Episquamata</taxon>
        <taxon>Laterata</taxon>
        <taxon>Lacertibaenia</taxon>
        <taxon>Lacertidae</taxon>
        <taxon>Podarcis</taxon>
    </lineage>
</organism>
<proteinExistence type="predicted"/>
<accession>A0AA35KZD5</accession>
<dbReference type="EMBL" id="OX395136">
    <property type="protein sequence ID" value="CAI5787067.1"/>
    <property type="molecule type" value="Genomic_DNA"/>
</dbReference>
<reference evidence="1" key="1">
    <citation type="submission" date="2022-12" db="EMBL/GenBank/DDBJ databases">
        <authorList>
            <person name="Alioto T."/>
            <person name="Alioto T."/>
            <person name="Gomez Garrido J."/>
        </authorList>
    </citation>
    <scope>NUCLEOTIDE SEQUENCE</scope>
</reference>
<name>A0AA35KZD5_9SAUR</name>
<evidence type="ECO:0000313" key="1">
    <source>
        <dbReference type="EMBL" id="CAI5787067.1"/>
    </source>
</evidence>
<dbReference type="Proteomes" id="UP001178461">
    <property type="component" value="Chromosome 11"/>
</dbReference>
<protein>
    <submittedName>
        <fullName evidence="1">Uncharacterized protein</fullName>
    </submittedName>
</protein>
<sequence>VEGKGQLDSIQTEKVDLDFRVSTQIYLGKESEKNYILKRPTEINECPLISKGKFV</sequence>